<dbReference type="EMBL" id="CP018076">
    <property type="protein sequence ID" value="APE43636.1"/>
    <property type="molecule type" value="Genomic_DNA"/>
</dbReference>
<dbReference type="OrthoDB" id="7605594at2"/>
<protein>
    <submittedName>
        <fullName evidence="1">Uncharacterized protein</fullName>
    </submittedName>
</protein>
<accession>A0A1J0WH27</accession>
<dbReference type="Proteomes" id="UP000181897">
    <property type="component" value="Chromosome"/>
</dbReference>
<dbReference type="STRING" id="1917485.BOO69_09580"/>
<organism evidence="1 2">
    <name type="scientific">Sulfitobacter alexandrii</name>
    <dbReference type="NCBI Taxonomy" id="1917485"/>
    <lineage>
        <taxon>Bacteria</taxon>
        <taxon>Pseudomonadati</taxon>
        <taxon>Pseudomonadota</taxon>
        <taxon>Alphaproteobacteria</taxon>
        <taxon>Rhodobacterales</taxon>
        <taxon>Roseobacteraceae</taxon>
        <taxon>Sulfitobacter</taxon>
    </lineage>
</organism>
<proteinExistence type="predicted"/>
<reference evidence="1 2" key="1">
    <citation type="submission" date="2016-11" db="EMBL/GenBank/DDBJ databases">
        <title>Complete genome sequence of Sulfitobacter sp. AM1-D1, a toxic bacteria associated with marine dinoflagellate Alexandrium minutum in East China Sea.</title>
        <authorList>
            <person name="Yang Q."/>
            <person name="Zhang X."/>
            <person name="Tian X."/>
        </authorList>
    </citation>
    <scope>NUCLEOTIDE SEQUENCE [LARGE SCALE GENOMIC DNA]</scope>
    <source>
        <strain evidence="1 2">AM1-D1</strain>
    </source>
</reference>
<evidence type="ECO:0000313" key="1">
    <source>
        <dbReference type="EMBL" id="APE43636.1"/>
    </source>
</evidence>
<keyword evidence="2" id="KW-1185">Reference proteome</keyword>
<dbReference type="RefSeq" id="WP_071971970.1">
    <property type="nucleotide sequence ID" value="NZ_CP018076.1"/>
</dbReference>
<sequence length="83" mass="9624">MSRDRDIVTDHAVLRYLERVYGVDVNALRRRIELMTREGRGVGAKAQVHDGVRYVFAEGRVVTVHGCNGEMSNRARRWKARRK</sequence>
<dbReference type="AlphaFoldDB" id="A0A1J0WH27"/>
<gene>
    <name evidence="1" type="ORF">BOO69_09580</name>
</gene>
<name>A0A1J0WH27_9RHOB</name>
<dbReference type="KEGG" id="suam:BOO69_09580"/>
<evidence type="ECO:0000313" key="2">
    <source>
        <dbReference type="Proteomes" id="UP000181897"/>
    </source>
</evidence>